<name>A0ABU8NLN6_9SPHI</name>
<gene>
    <name evidence="2" type="ORF">WAE58_10355</name>
</gene>
<comment type="caution">
    <text evidence="2">The sequence shown here is derived from an EMBL/GenBank/DDBJ whole genome shotgun (WGS) entry which is preliminary data.</text>
</comment>
<reference evidence="2 3" key="1">
    <citation type="submission" date="2024-03" db="EMBL/GenBank/DDBJ databases">
        <title>Sequence of Lycoming College Course Isolates.</title>
        <authorList>
            <person name="Plotts O."/>
            <person name="Newman J."/>
        </authorList>
    </citation>
    <scope>NUCLEOTIDE SEQUENCE [LARGE SCALE GENOMIC DNA]</scope>
    <source>
        <strain evidence="2 3">CJB-3</strain>
    </source>
</reference>
<dbReference type="InterPro" id="IPR026341">
    <property type="entry name" value="T9SS_type_B"/>
</dbReference>
<dbReference type="RefSeq" id="WP_337716362.1">
    <property type="nucleotide sequence ID" value="NZ_JBBEUB010000003.1"/>
</dbReference>
<dbReference type="Proteomes" id="UP001378956">
    <property type="component" value="Unassembled WGS sequence"/>
</dbReference>
<proteinExistence type="predicted"/>
<sequence length="1126" mass="122290">MRFILLLILLCLNFSAFSEIFVVTSNADSGPGSLREALQKAAANGVGQKDYIHFNLPGSTDAQRTIILSAELPRVTSNLIIDATTQPGRFLGVSSSKIIIKPDRSTYQASLLSTAAFFIAEAHDVEIYGFYFTGFFYIRDQYGNFSNAQSCGVFIISCNNIIIGAPHKGNIFTYNDYGLFVSAVNDNSYSMQLSTNIKVRSNWIGLEEMGNFYSPPWFNPTGMLISGGVGTEVGGSTEEEGNIFGGYFYLGLGLGGEGIVASNNKFGIDINGKTEGVVRIEGSGEGLIFKDNVASSFYIQLSYLKNFKVTGNKDLVNIGVLSSDLELYFCENGQIGTDDDADKNIFRLSLTAISSFGGKNIEIRKNSIICTKGAYAAVHDEMPEIEVLVNNDAEYSGKTNPNADIYIYNDNTNCEICNPVEFYKKIRADAMGNWKIIGDFSRNRFVANSTLIKSSSEYTQPAILPNSSEYPNSIINPTCGLKNGSIKLLSIKHVLKIEWFDDKNLKIGEGAEIKELGPGKYRAKLSNGKCFVNYDNISLINSEPFFDDQNLQITNPGCGIKNGSIEGLIAGSTDGKELELRWFDKNNIEVGTESTISDLGPGEYRLIAKDKENCTKTYGPVILTNQSGPSIDLSSAIFKNATCDGSNGSITNVKVTGTGNITYTWKNAAGVTVGNTRDLINVQSGWYALEVKDGTACPVLGSAPVQVKEINGIIIDEAKAVVVPIACSASTGGVRGILVSGAITYKWVDEGNHEVGHSLDLTGVGIGKYRLLASNNSGCTKQSKMYEIKELATTPFDVYAIGGSSSYCHEPNGSIIVEVKGIQPLKFKWVNSSGVTVGNSSILTATDGKYKLYLTDNNNCESFYREFSILNVDEAVINRGEEKVTNDQCNLGKGSIKAPGISGMAPYYYYWSDSNGQSIGSGPVLENISAGNYSLMIGDALTCSRQTILYTVLNEDKILSPPILNDLKICAPGDAFIQVMQPGIGTYVLYNENGIRLDQSASGTFKVNIINSQNYLVKQIVGLCESPAAKIRVTIENEGLSKLSNAISPNNDGLNDFWQIPDMINYPEGTVLIFNRYGQKVFASTGYKQPFDGRQNGKDLPVGTYYYIIDLKRACGLLKGSITIIR</sequence>
<evidence type="ECO:0000313" key="2">
    <source>
        <dbReference type="EMBL" id="MEJ2902829.1"/>
    </source>
</evidence>
<dbReference type="EMBL" id="JBBEUB010000003">
    <property type="protein sequence ID" value="MEJ2902829.1"/>
    <property type="molecule type" value="Genomic_DNA"/>
</dbReference>
<protein>
    <submittedName>
        <fullName evidence="2">Gliding motility-associated C-terminal domain-containing protein</fullName>
    </submittedName>
</protein>
<feature type="chain" id="PRO_5047417285" evidence="1">
    <location>
        <begin position="19"/>
        <end position="1126"/>
    </location>
</feature>
<keyword evidence="1" id="KW-0732">Signal</keyword>
<feature type="signal peptide" evidence="1">
    <location>
        <begin position="1"/>
        <end position="18"/>
    </location>
</feature>
<evidence type="ECO:0000313" key="3">
    <source>
        <dbReference type="Proteomes" id="UP001378956"/>
    </source>
</evidence>
<dbReference type="NCBIfam" id="TIGR04131">
    <property type="entry name" value="Bac_Flav_CTERM"/>
    <property type="match status" value="1"/>
</dbReference>
<keyword evidence="3" id="KW-1185">Reference proteome</keyword>
<dbReference type="Pfam" id="PF13585">
    <property type="entry name" value="CHU_C"/>
    <property type="match status" value="1"/>
</dbReference>
<organism evidence="2 3">
    <name type="scientific">Pedobacter panaciterrae</name>
    <dbReference type="NCBI Taxonomy" id="363849"/>
    <lineage>
        <taxon>Bacteria</taxon>
        <taxon>Pseudomonadati</taxon>
        <taxon>Bacteroidota</taxon>
        <taxon>Sphingobacteriia</taxon>
        <taxon>Sphingobacteriales</taxon>
        <taxon>Sphingobacteriaceae</taxon>
        <taxon>Pedobacter</taxon>
    </lineage>
</organism>
<accession>A0ABU8NLN6</accession>
<evidence type="ECO:0000256" key="1">
    <source>
        <dbReference type="SAM" id="SignalP"/>
    </source>
</evidence>